<dbReference type="EC" id="3.4.13.19" evidence="1"/>
<keyword evidence="1" id="KW-0479">Metal-binding</keyword>
<dbReference type="Gene3D" id="3.20.20.140">
    <property type="entry name" value="Metal-dependent hydrolases"/>
    <property type="match status" value="1"/>
</dbReference>
<keyword evidence="1" id="KW-1015">Disulfide bond</keyword>
<accession>A0AAD5KIQ2</accession>
<keyword evidence="1" id="KW-0378">Hydrolase</keyword>
<dbReference type="PANTHER" id="PTHR10443">
    <property type="entry name" value="MICROSOMAL DIPEPTIDASE"/>
    <property type="match status" value="1"/>
</dbReference>
<dbReference type="PROSITE" id="PS51365">
    <property type="entry name" value="RENAL_DIPEPTIDASE_2"/>
    <property type="match status" value="1"/>
</dbReference>
<keyword evidence="1" id="KW-0336">GPI-anchor</keyword>
<comment type="similarity">
    <text evidence="1">Belongs to the metallo-dependent hydrolases superfamily. Peptidase M19 family.</text>
</comment>
<keyword evidence="1" id="KW-0472">Membrane</keyword>
<evidence type="ECO:0000313" key="3">
    <source>
        <dbReference type="Proteomes" id="UP000820818"/>
    </source>
</evidence>
<comment type="subcellular location">
    <subcellularLocation>
        <location evidence="1">Membrane</location>
        <topology evidence="1">Lipid-anchor</topology>
        <topology evidence="1">GPI-anchor</topology>
    </subcellularLocation>
</comment>
<keyword evidence="1" id="KW-0862">Zinc</keyword>
<proteinExistence type="inferred from homology"/>
<dbReference type="InterPro" id="IPR008257">
    <property type="entry name" value="Pept_M19"/>
</dbReference>
<dbReference type="GO" id="GO:0098552">
    <property type="term" value="C:side of membrane"/>
    <property type="evidence" value="ECO:0007669"/>
    <property type="project" value="UniProtKB-KW"/>
</dbReference>
<reference evidence="2 3" key="1">
    <citation type="submission" date="2022-05" db="EMBL/GenBank/DDBJ databases">
        <title>A multi-omics perspective on studying reproductive biology in Daphnia sinensis.</title>
        <authorList>
            <person name="Jia J."/>
        </authorList>
    </citation>
    <scope>NUCLEOTIDE SEQUENCE [LARGE SCALE GENOMIC DNA]</scope>
    <source>
        <strain evidence="2 3">WSL</strain>
    </source>
</reference>
<organism evidence="2 3">
    <name type="scientific">Daphnia sinensis</name>
    <dbReference type="NCBI Taxonomy" id="1820382"/>
    <lineage>
        <taxon>Eukaryota</taxon>
        <taxon>Metazoa</taxon>
        <taxon>Ecdysozoa</taxon>
        <taxon>Arthropoda</taxon>
        <taxon>Crustacea</taxon>
        <taxon>Branchiopoda</taxon>
        <taxon>Diplostraca</taxon>
        <taxon>Cladocera</taxon>
        <taxon>Anomopoda</taxon>
        <taxon>Daphniidae</taxon>
        <taxon>Daphnia</taxon>
        <taxon>Daphnia similis group</taxon>
    </lineage>
</organism>
<comment type="catalytic activity">
    <reaction evidence="1">
        <text>an L-aminoacyl-L-amino acid + H2O = 2 an L-alpha-amino acid</text>
        <dbReference type="Rhea" id="RHEA:48940"/>
        <dbReference type="ChEBI" id="CHEBI:15377"/>
        <dbReference type="ChEBI" id="CHEBI:59869"/>
        <dbReference type="ChEBI" id="CHEBI:77460"/>
        <dbReference type="EC" id="3.4.13.19"/>
    </reaction>
</comment>
<dbReference type="GO" id="GO:0070573">
    <property type="term" value="F:metallodipeptidase activity"/>
    <property type="evidence" value="ECO:0007669"/>
    <property type="project" value="InterPro"/>
</dbReference>
<keyword evidence="1" id="KW-0645">Protease</keyword>
<keyword evidence="1" id="KW-0325">Glycoprotein</keyword>
<keyword evidence="3" id="KW-1185">Reference proteome</keyword>
<keyword evidence="1" id="KW-0224">Dipeptidase</keyword>
<dbReference type="GO" id="GO:0046872">
    <property type="term" value="F:metal ion binding"/>
    <property type="evidence" value="ECO:0007669"/>
    <property type="project" value="UniProtKB-UniRule"/>
</dbReference>
<comment type="cofactor">
    <cofactor evidence="1">
        <name>Zn(2+)</name>
        <dbReference type="ChEBI" id="CHEBI:29105"/>
    </cofactor>
</comment>
<dbReference type="AlphaFoldDB" id="A0AAD5KIQ2"/>
<dbReference type="PANTHER" id="PTHR10443:SF12">
    <property type="entry name" value="DIPEPTIDASE"/>
    <property type="match status" value="1"/>
</dbReference>
<dbReference type="SUPFAM" id="SSF51556">
    <property type="entry name" value="Metallo-dependent hydrolases"/>
    <property type="match status" value="1"/>
</dbReference>
<name>A0AAD5KIQ2_9CRUS</name>
<gene>
    <name evidence="2" type="ORF">GHT06_020654</name>
</gene>
<keyword evidence="1" id="KW-0449">Lipoprotein</keyword>
<evidence type="ECO:0000313" key="2">
    <source>
        <dbReference type="EMBL" id="KAI9552774.1"/>
    </source>
</evidence>
<comment type="subunit">
    <text evidence="1">Homodimer; disulfide-linked.</text>
</comment>
<dbReference type="InterPro" id="IPR032466">
    <property type="entry name" value="Metal_Hydrolase"/>
</dbReference>
<comment type="caution">
    <text evidence="2">The sequence shown here is derived from an EMBL/GenBank/DDBJ whole genome shotgun (WGS) entry which is preliminary data.</text>
</comment>
<keyword evidence="1" id="KW-0482">Metalloprotease</keyword>
<dbReference type="EMBL" id="WJBH02000009">
    <property type="protein sequence ID" value="KAI9552774.1"/>
    <property type="molecule type" value="Genomic_DNA"/>
</dbReference>
<protein>
    <recommendedName>
        <fullName evidence="1">Dipeptidase</fullName>
        <ecNumber evidence="1">3.4.13.19</ecNumber>
    </recommendedName>
</protein>
<dbReference type="Pfam" id="PF01244">
    <property type="entry name" value="Peptidase_M19"/>
    <property type="match status" value="1"/>
</dbReference>
<dbReference type="Proteomes" id="UP000820818">
    <property type="component" value="Linkage Group LG9"/>
</dbReference>
<dbReference type="GO" id="GO:0006508">
    <property type="term" value="P:proteolysis"/>
    <property type="evidence" value="ECO:0007669"/>
    <property type="project" value="UniProtKB-KW"/>
</dbReference>
<evidence type="ECO:0000256" key="1">
    <source>
        <dbReference type="RuleBase" id="RU341113"/>
    </source>
</evidence>
<sequence length="156" mass="17642">MLHRSASVLHNNVCHSEPLPRNISLLQATRQLCPTTPLQDQSRIYDGDHFVVLCDPIMEETELEITGNNKKKRTRTAHTHKSVHVGCTTQYKDAVSKTREQIDVVHRMADANPTNFEFFTSAQGGHSIDSSLAVLRMMYDVAVLYMTMTHSCATLW</sequence>